<proteinExistence type="predicted"/>
<evidence type="ECO:0000256" key="1">
    <source>
        <dbReference type="SAM" id="MobiDB-lite"/>
    </source>
</evidence>
<reference evidence="2 3" key="1">
    <citation type="journal article" date="2019" name="Commun. Biol.">
        <title>The bagworm genome reveals a unique fibroin gene that provides high tensile strength.</title>
        <authorList>
            <person name="Kono N."/>
            <person name="Nakamura H."/>
            <person name="Ohtoshi R."/>
            <person name="Tomita M."/>
            <person name="Numata K."/>
            <person name="Arakawa K."/>
        </authorList>
    </citation>
    <scope>NUCLEOTIDE SEQUENCE [LARGE SCALE GENOMIC DNA]</scope>
</reference>
<evidence type="ECO:0008006" key="4">
    <source>
        <dbReference type="Google" id="ProtNLM"/>
    </source>
</evidence>
<evidence type="ECO:0000313" key="2">
    <source>
        <dbReference type="EMBL" id="GBP35578.1"/>
    </source>
</evidence>
<gene>
    <name evidence="2" type="ORF">EVAR_17440_1</name>
</gene>
<organism evidence="2 3">
    <name type="scientific">Eumeta variegata</name>
    <name type="common">Bagworm moth</name>
    <name type="synonym">Eumeta japonica</name>
    <dbReference type="NCBI Taxonomy" id="151549"/>
    <lineage>
        <taxon>Eukaryota</taxon>
        <taxon>Metazoa</taxon>
        <taxon>Ecdysozoa</taxon>
        <taxon>Arthropoda</taxon>
        <taxon>Hexapoda</taxon>
        <taxon>Insecta</taxon>
        <taxon>Pterygota</taxon>
        <taxon>Neoptera</taxon>
        <taxon>Endopterygota</taxon>
        <taxon>Lepidoptera</taxon>
        <taxon>Glossata</taxon>
        <taxon>Ditrysia</taxon>
        <taxon>Tineoidea</taxon>
        <taxon>Psychidae</taxon>
        <taxon>Oiketicinae</taxon>
        <taxon>Eumeta</taxon>
    </lineage>
</organism>
<dbReference type="Gene3D" id="3.30.420.10">
    <property type="entry name" value="Ribonuclease H-like superfamily/Ribonuclease H"/>
    <property type="match status" value="1"/>
</dbReference>
<feature type="region of interest" description="Disordered" evidence="1">
    <location>
        <begin position="97"/>
        <end position="140"/>
    </location>
</feature>
<dbReference type="Proteomes" id="UP000299102">
    <property type="component" value="Unassembled WGS sequence"/>
</dbReference>
<sequence>MKYNWYTTTCLPEVIDELRKNNRKRRITLHHDNASSPTAKHTNKFLKEKKCRTYEQYSLDLAPCNFFSLQKLRTNYAVNDFHHQKRLSKSMKNMFPRSPGRSAGSKNIHRASLSKGRSIPQRQAAFAERTKDGHRRRHDRRQTSLGVGVCLWLVSLYRADLLRWAQIVANTPSAYF</sequence>
<dbReference type="AlphaFoldDB" id="A0A4C1V9M4"/>
<dbReference type="GO" id="GO:0003676">
    <property type="term" value="F:nucleic acid binding"/>
    <property type="evidence" value="ECO:0007669"/>
    <property type="project" value="InterPro"/>
</dbReference>
<accession>A0A4C1V9M4</accession>
<evidence type="ECO:0000313" key="3">
    <source>
        <dbReference type="Proteomes" id="UP000299102"/>
    </source>
</evidence>
<dbReference type="InterPro" id="IPR036397">
    <property type="entry name" value="RNaseH_sf"/>
</dbReference>
<name>A0A4C1V9M4_EUMVA</name>
<dbReference type="OrthoDB" id="10017160at2759"/>
<keyword evidence="3" id="KW-1185">Reference proteome</keyword>
<dbReference type="EMBL" id="BGZK01000305">
    <property type="protein sequence ID" value="GBP35578.1"/>
    <property type="molecule type" value="Genomic_DNA"/>
</dbReference>
<protein>
    <recommendedName>
        <fullName evidence="4">Mariner Mos1 transposase</fullName>
    </recommendedName>
</protein>
<comment type="caution">
    <text evidence="2">The sequence shown here is derived from an EMBL/GenBank/DDBJ whole genome shotgun (WGS) entry which is preliminary data.</text>
</comment>